<dbReference type="OrthoDB" id="1820743at2"/>
<gene>
    <name evidence="2" type="ORF">CUS_7007</name>
</gene>
<evidence type="ECO:0000313" key="2">
    <source>
        <dbReference type="EMBL" id="EGC01148.1"/>
    </source>
</evidence>
<keyword evidence="3" id="KW-1185">Reference proteome</keyword>
<dbReference type="EMBL" id="ADKM02000134">
    <property type="protein sequence ID" value="EGC01148.1"/>
    <property type="molecule type" value="Genomic_DNA"/>
</dbReference>
<reference evidence="2 3" key="1">
    <citation type="submission" date="2011-02" db="EMBL/GenBank/DDBJ databases">
        <authorList>
            <person name="Nelson K.E."/>
            <person name="Sutton G."/>
            <person name="Torralba M."/>
            <person name="Durkin S."/>
            <person name="Harkins D."/>
            <person name="Montgomery R."/>
            <person name="Ziemer C."/>
            <person name="Klaassens E."/>
            <person name="Ocuiv P."/>
            <person name="Morrison M."/>
        </authorList>
    </citation>
    <scope>NUCLEOTIDE SEQUENCE [LARGE SCALE GENOMIC DNA]</scope>
    <source>
        <strain evidence="2 3">8</strain>
    </source>
</reference>
<dbReference type="STRING" id="246199.CUS_7007"/>
<evidence type="ECO:0000256" key="1">
    <source>
        <dbReference type="SAM" id="Phobius"/>
    </source>
</evidence>
<keyword evidence="1" id="KW-0472">Membrane</keyword>
<feature type="transmembrane region" description="Helical" evidence="1">
    <location>
        <begin position="64"/>
        <end position="81"/>
    </location>
</feature>
<protein>
    <submittedName>
        <fullName evidence="2">Conserved domain protein</fullName>
    </submittedName>
</protein>
<accession>E9SHQ7</accession>
<dbReference type="RefSeq" id="WP_002853268.1">
    <property type="nucleotide sequence ID" value="NZ_ADKM02000134.1"/>
</dbReference>
<keyword evidence="1" id="KW-1133">Transmembrane helix</keyword>
<evidence type="ECO:0000313" key="3">
    <source>
        <dbReference type="Proteomes" id="UP000004259"/>
    </source>
</evidence>
<dbReference type="Proteomes" id="UP000004259">
    <property type="component" value="Unassembled WGS sequence"/>
</dbReference>
<dbReference type="AlphaFoldDB" id="E9SHQ7"/>
<feature type="transmembrane region" description="Helical" evidence="1">
    <location>
        <begin position="93"/>
        <end position="112"/>
    </location>
</feature>
<proteinExistence type="predicted"/>
<comment type="caution">
    <text evidence="2">The sequence shown here is derived from an EMBL/GenBank/DDBJ whole genome shotgun (WGS) entry which is preliminary data.</text>
</comment>
<sequence>MGYSEAKCPHCGKMNREMCNAYMYGSPIRTCRKCGQKYLNRRYREPAVQGFDQRTTDPNLYKKSGIICAALLVLAVIWYRFTTRNLGYYTNYQVGFLVMLPIATVGSIIQYIRIVSGSMDKANHKFLAESEERMKDKEYVAELLANGYKVPEKYLDNDGGENG</sequence>
<keyword evidence="1" id="KW-0812">Transmembrane</keyword>
<dbReference type="eggNOG" id="ENOG503457P">
    <property type="taxonomic scope" value="Bacteria"/>
</dbReference>
<organism evidence="2 3">
    <name type="scientific">Ruminococcus albus 8</name>
    <dbReference type="NCBI Taxonomy" id="246199"/>
    <lineage>
        <taxon>Bacteria</taxon>
        <taxon>Bacillati</taxon>
        <taxon>Bacillota</taxon>
        <taxon>Clostridia</taxon>
        <taxon>Eubacteriales</taxon>
        <taxon>Oscillospiraceae</taxon>
        <taxon>Ruminococcus</taxon>
    </lineage>
</organism>
<name>E9SHQ7_RUMAL</name>